<feature type="domain" description="AB hydrolase-1" evidence="2">
    <location>
        <begin position="30"/>
        <end position="274"/>
    </location>
</feature>
<dbReference type="GO" id="GO:0016787">
    <property type="term" value="F:hydrolase activity"/>
    <property type="evidence" value="ECO:0007669"/>
    <property type="project" value="UniProtKB-KW"/>
</dbReference>
<dbReference type="PANTHER" id="PTHR43329">
    <property type="entry name" value="EPOXIDE HYDROLASE"/>
    <property type="match status" value="1"/>
</dbReference>
<dbReference type="EMBL" id="OY726394">
    <property type="protein sequence ID" value="CAJ1493093.1"/>
    <property type="molecule type" value="Genomic_DNA"/>
</dbReference>
<gene>
    <name evidence="3" type="ORF">MU0083_000144</name>
</gene>
<dbReference type="InterPro" id="IPR000639">
    <property type="entry name" value="Epox_hydrolase-like"/>
</dbReference>
<name>A0ABN9MTJ3_9MYCO</name>
<dbReference type="Pfam" id="PF00561">
    <property type="entry name" value="Abhydrolase_1"/>
    <property type="match status" value="1"/>
</dbReference>
<organism evidence="3 4">
    <name type="scientific">[Mycobacterium] kokjensenii</name>
    <dbReference type="NCBI Taxonomy" id="3064287"/>
    <lineage>
        <taxon>Bacteria</taxon>
        <taxon>Bacillati</taxon>
        <taxon>Actinomycetota</taxon>
        <taxon>Actinomycetes</taxon>
        <taxon>Mycobacteriales</taxon>
        <taxon>Mycobacteriaceae</taxon>
        <taxon>Mycolicibacter</taxon>
    </lineage>
</organism>
<keyword evidence="1 3" id="KW-0378">Hydrolase</keyword>
<accession>A0ABN9MTJ3</accession>
<dbReference type="RefSeq" id="WP_308474805.1">
    <property type="nucleotide sequence ID" value="NZ_OY726394.1"/>
</dbReference>
<dbReference type="Gene3D" id="3.40.50.1820">
    <property type="entry name" value="alpha/beta hydrolase"/>
    <property type="match status" value="1"/>
</dbReference>
<evidence type="ECO:0000259" key="2">
    <source>
        <dbReference type="Pfam" id="PF00561"/>
    </source>
</evidence>
<reference evidence="3 4" key="1">
    <citation type="submission" date="2023-08" db="EMBL/GenBank/DDBJ databases">
        <authorList>
            <person name="Folkvardsen B D."/>
            <person name="Norman A."/>
        </authorList>
    </citation>
    <scope>NUCLEOTIDE SEQUENCE [LARGE SCALE GENOMIC DNA]</scope>
    <source>
        <strain evidence="3 4">Mu0083</strain>
    </source>
</reference>
<protein>
    <submittedName>
        <fullName evidence="3">Alpha/beta hydrolase</fullName>
    </submittedName>
</protein>
<keyword evidence="4" id="KW-1185">Reference proteome</keyword>
<proteinExistence type="predicted"/>
<evidence type="ECO:0000313" key="4">
    <source>
        <dbReference type="Proteomes" id="UP001190336"/>
    </source>
</evidence>
<dbReference type="SUPFAM" id="SSF53474">
    <property type="entry name" value="alpha/beta-Hydrolases"/>
    <property type="match status" value="1"/>
</dbReference>
<dbReference type="InterPro" id="IPR000073">
    <property type="entry name" value="AB_hydrolase_1"/>
</dbReference>
<sequence length="297" mass="32476">MQLPGTVNRTSLDAGGWTFDALTSGHDGEPVILLHGMPETSAMWVPLMDGLARSGYRCLAPDQRGYSPGARPEDVSAYSHRHLGGDVLDLATAAGFDRFHLVAHDWGAAAGWCAVDMDADRRIASFTSLSIPHYRGFATGTRDDDAVATYRAFLAAVQAPGSIVETAWAADSFARLRQTWIAHDEALIEQYLDVFTQDGALAATLNWYRATNGHMSVLDGTSLDFGPVSIPTMLVWGNRDPFVSRMAVDVGRGYLEGPHEFVELDAGHWLAQEEPEIVQTMVHRHLTRHPLTHHSDG</sequence>
<dbReference type="PRINTS" id="PR00412">
    <property type="entry name" value="EPOXHYDRLASE"/>
</dbReference>
<evidence type="ECO:0000313" key="3">
    <source>
        <dbReference type="EMBL" id="CAJ1493093.1"/>
    </source>
</evidence>
<dbReference type="Proteomes" id="UP001190336">
    <property type="component" value="Chromosome"/>
</dbReference>
<dbReference type="InterPro" id="IPR029058">
    <property type="entry name" value="AB_hydrolase_fold"/>
</dbReference>
<evidence type="ECO:0000256" key="1">
    <source>
        <dbReference type="ARBA" id="ARBA00022801"/>
    </source>
</evidence>